<dbReference type="CTD" id="32095"/>
<evidence type="ECO:0000256" key="1">
    <source>
        <dbReference type="ARBA" id="ARBA00004477"/>
    </source>
</evidence>
<dbReference type="PANTHER" id="PTHR13085">
    <property type="entry name" value="MICROSOMAL SIGNAL PEPTIDASE 25 KDA SUBUNIT"/>
    <property type="match status" value="1"/>
</dbReference>
<protein>
    <recommendedName>
        <fullName evidence="3 9">Signal peptidase complex subunit 2</fullName>
    </recommendedName>
</protein>
<accession>A0A6A0H8D4</accession>
<evidence type="ECO:0000313" key="12">
    <source>
        <dbReference type="RefSeq" id="XP_018007722.1"/>
    </source>
</evidence>
<dbReference type="KEGG" id="hazt:108665479"/>
<dbReference type="GO" id="GO:0006465">
    <property type="term" value="P:signal peptide processing"/>
    <property type="evidence" value="ECO:0007669"/>
    <property type="project" value="UniProtKB-UniRule"/>
</dbReference>
<evidence type="ECO:0000256" key="6">
    <source>
        <dbReference type="ARBA" id="ARBA00022989"/>
    </source>
</evidence>
<dbReference type="GeneID" id="108665479"/>
<evidence type="ECO:0000313" key="11">
    <source>
        <dbReference type="Proteomes" id="UP000694843"/>
    </source>
</evidence>
<dbReference type="RefSeq" id="XP_018007723.1">
    <property type="nucleotide sequence ID" value="XM_018152234.2"/>
</dbReference>
<dbReference type="RefSeq" id="XP_018007724.1">
    <property type="nucleotide sequence ID" value="XM_018152235.2"/>
</dbReference>
<keyword evidence="7 9" id="KW-0472">Membrane</keyword>
<keyword evidence="11" id="KW-1185">Reference proteome</keyword>
<name>A0A6A0H8D4_HYAAZ</name>
<reference evidence="10" key="3">
    <citation type="submission" date="2019-06" db="EMBL/GenBank/DDBJ databases">
        <authorList>
            <person name="Poynton C."/>
            <person name="Hasenbein S."/>
            <person name="Benoit J.B."/>
            <person name="Sepulveda M.S."/>
            <person name="Poelchau M.F."/>
            <person name="Murali S.C."/>
            <person name="Chen S."/>
            <person name="Glastad K.M."/>
            <person name="Werren J.H."/>
            <person name="Vineis J.H."/>
            <person name="Bowen J.L."/>
            <person name="Friedrich M."/>
            <person name="Jones J."/>
            <person name="Robertson H.M."/>
            <person name="Feyereisen R."/>
            <person name="Mechler-Hickson A."/>
            <person name="Mathers N."/>
            <person name="Lee C.E."/>
            <person name="Colbourne J.K."/>
            <person name="Biales A."/>
            <person name="Johnston J.S."/>
            <person name="Wellborn G.A."/>
            <person name="Rosendale A.J."/>
            <person name="Cridge A.G."/>
            <person name="Munoz-Torres M.C."/>
            <person name="Bain P.A."/>
            <person name="Manny A.R."/>
            <person name="Major K.M."/>
            <person name="Lambert F.N."/>
            <person name="Vulpe C.D."/>
            <person name="Tuck P."/>
            <person name="Blalock B.J."/>
            <person name="Lin Y.-Y."/>
            <person name="Smith M.E."/>
            <person name="Ochoa-Acuna H."/>
            <person name="Chen M.-J.M."/>
            <person name="Childers C.P."/>
            <person name="Qu J."/>
            <person name="Dugan S."/>
            <person name="Lee S.L."/>
            <person name="Chao H."/>
            <person name="Dinh H."/>
            <person name="Han Y."/>
            <person name="Doddapaneni H."/>
            <person name="Worley K.C."/>
            <person name="Muzny D.M."/>
            <person name="Gibbs R.A."/>
            <person name="Richards S."/>
        </authorList>
    </citation>
    <scope>NUCLEOTIDE SEQUENCE</scope>
    <source>
        <strain evidence="10">HAZT.00-mixed</strain>
        <tissue evidence="10">Whole organism</tissue>
    </source>
</reference>
<evidence type="ECO:0000256" key="9">
    <source>
        <dbReference type="RuleBase" id="RU368033"/>
    </source>
</evidence>
<dbReference type="AlphaFoldDB" id="A0A6A0H8D4"/>
<comment type="subcellular location">
    <subcellularLocation>
        <location evidence="1 9">Endoplasmic reticulum membrane</location>
        <topology evidence="1 9">Multi-pass membrane protein</topology>
    </subcellularLocation>
</comment>
<gene>
    <name evidence="12 13 14" type="primary">LOC108665479</name>
    <name evidence="10" type="ORF">HAZT_HAZT009605</name>
</gene>
<proteinExistence type="inferred from homology"/>
<comment type="similarity">
    <text evidence="2 9">Belongs to the SPCS2 family.</text>
</comment>
<sequence>MEEDPPTINKWDGNAVKNALDDATKSVMMNHICSKECFRLIDGRLIISSLAVGFSLFALAYDYLFPFPLSRSVLMLCVVCYFVMSAILTWHTSVVEKGTFATVLKEDPSHIDPSDVWSASSNIKRFDTVYHLTLTYKCGKTKQVKESSAALPIEKYFDVNGKLLYDRVSREVLKLRDSIINKMN</sequence>
<dbReference type="GO" id="GO:0005787">
    <property type="term" value="C:signal peptidase complex"/>
    <property type="evidence" value="ECO:0007669"/>
    <property type="project" value="UniProtKB-UniRule"/>
</dbReference>
<reference evidence="10" key="2">
    <citation type="journal article" date="2018" name="Environ. Sci. Technol.">
        <title>The Toxicogenome of Hyalella azteca: A Model for Sediment Ecotoxicology and Evolutionary Toxicology.</title>
        <authorList>
            <person name="Poynton H.C."/>
            <person name="Hasenbein S."/>
            <person name="Benoit J.B."/>
            <person name="Sepulveda M.S."/>
            <person name="Poelchau M.F."/>
            <person name="Hughes D.S.T."/>
            <person name="Murali S.C."/>
            <person name="Chen S."/>
            <person name="Glastad K.M."/>
            <person name="Goodisman M.A.D."/>
            <person name="Werren J.H."/>
            <person name="Vineis J.H."/>
            <person name="Bowen J.L."/>
            <person name="Friedrich M."/>
            <person name="Jones J."/>
            <person name="Robertson H.M."/>
            <person name="Feyereisen R."/>
            <person name="Mechler-Hickson A."/>
            <person name="Mathers N."/>
            <person name="Lee C.E."/>
            <person name="Colbourne J.K."/>
            <person name="Biales A."/>
            <person name="Johnston J.S."/>
            <person name="Wellborn G.A."/>
            <person name="Rosendale A.J."/>
            <person name="Cridge A.G."/>
            <person name="Munoz-Torres M.C."/>
            <person name="Bain P.A."/>
            <person name="Manny A.R."/>
            <person name="Major K.M."/>
            <person name="Lambert F.N."/>
            <person name="Vulpe C.D."/>
            <person name="Tuck P."/>
            <person name="Blalock B.J."/>
            <person name="Lin Y.Y."/>
            <person name="Smith M.E."/>
            <person name="Ochoa-Acuna H."/>
            <person name="Chen M.M."/>
            <person name="Childers C.P."/>
            <person name="Qu J."/>
            <person name="Dugan S."/>
            <person name="Lee S.L."/>
            <person name="Chao H."/>
            <person name="Dinh H."/>
            <person name="Han Y."/>
            <person name="Doddapaneni H."/>
            <person name="Worley K.C."/>
            <person name="Muzny D.M."/>
            <person name="Gibbs R.A."/>
            <person name="Richards S."/>
        </authorList>
    </citation>
    <scope>NUCLEOTIDE SEQUENCE</scope>
    <source>
        <strain evidence="10">HAZT.00-mixed</strain>
        <tissue evidence="10">Whole organism</tissue>
    </source>
</reference>
<evidence type="ECO:0000256" key="3">
    <source>
        <dbReference type="ARBA" id="ARBA00017057"/>
    </source>
</evidence>
<dbReference type="Proteomes" id="UP000711488">
    <property type="component" value="Unassembled WGS sequence"/>
</dbReference>
<comment type="function">
    <text evidence="8 9">Component of the signal peptidase complex (SPC) which catalyzes the cleavage of N-terminal signal sequences from nascent proteins as they are translocated into the lumen of the endoplasmic reticulum. Enhances the enzymatic activity of SPC and facilitates the interactions between different components of the translocation site.</text>
</comment>
<dbReference type="EMBL" id="JQDR03004447">
    <property type="protein sequence ID" value="KAA0202023.1"/>
    <property type="molecule type" value="Genomic_DNA"/>
</dbReference>
<evidence type="ECO:0000256" key="8">
    <source>
        <dbReference type="ARBA" id="ARBA00045608"/>
    </source>
</evidence>
<dbReference type="GO" id="GO:0045047">
    <property type="term" value="P:protein targeting to ER"/>
    <property type="evidence" value="ECO:0007669"/>
    <property type="project" value="TreeGrafter"/>
</dbReference>
<evidence type="ECO:0000313" key="10">
    <source>
        <dbReference type="EMBL" id="KAA0202023.1"/>
    </source>
</evidence>
<dbReference type="PANTHER" id="PTHR13085:SF0">
    <property type="entry name" value="SIGNAL PEPTIDASE COMPLEX SUBUNIT 2"/>
    <property type="match status" value="1"/>
</dbReference>
<dbReference type="GO" id="GO:0008233">
    <property type="term" value="F:peptidase activity"/>
    <property type="evidence" value="ECO:0007669"/>
    <property type="project" value="UniProtKB-UniRule"/>
</dbReference>
<keyword evidence="4 9" id="KW-0812">Transmembrane</keyword>
<dbReference type="OMA" id="INKWDGT"/>
<keyword evidence="6 9" id="KW-1133">Transmembrane helix</keyword>
<evidence type="ECO:0000313" key="14">
    <source>
        <dbReference type="RefSeq" id="XP_018007724.1"/>
    </source>
</evidence>
<reference evidence="10" key="1">
    <citation type="submission" date="2014-08" db="EMBL/GenBank/DDBJ databases">
        <authorList>
            <person name="Murali S."/>
            <person name="Richards S."/>
            <person name="Bandaranaike D."/>
            <person name="Bellair M."/>
            <person name="Blankenburg K."/>
            <person name="Chao H."/>
            <person name="Dinh H."/>
            <person name="Doddapaneni H."/>
            <person name="Dugan-Rocha S."/>
            <person name="Elkadiri S."/>
            <person name="Gnanaolivu R."/>
            <person name="Hughes D."/>
            <person name="Lee S."/>
            <person name="Li M."/>
            <person name="Ming W."/>
            <person name="Munidasa M."/>
            <person name="Muniz J."/>
            <person name="Nguyen L."/>
            <person name="Osuji N."/>
            <person name="Pu L.-L."/>
            <person name="Puazo M."/>
            <person name="Skinner E."/>
            <person name="Qu C."/>
            <person name="Quiroz J."/>
            <person name="Raj R."/>
            <person name="Weissenberger G."/>
            <person name="Xin Y."/>
            <person name="Zou X."/>
            <person name="Han Y."/>
            <person name="Worley K."/>
            <person name="Muzny D."/>
            <person name="Gibbs R."/>
        </authorList>
    </citation>
    <scope>NUCLEOTIDE SEQUENCE</scope>
    <source>
        <strain evidence="10">HAZT.00-mixed</strain>
        <tissue evidence="10">Whole organism</tissue>
    </source>
</reference>
<keyword evidence="5 9" id="KW-0256">Endoplasmic reticulum</keyword>
<dbReference type="InterPro" id="IPR009582">
    <property type="entry name" value="Spc2/SPCS2"/>
</dbReference>
<feature type="transmembrane region" description="Helical" evidence="9">
    <location>
        <begin position="71"/>
        <end position="90"/>
    </location>
</feature>
<dbReference type="OrthoDB" id="29558at2759"/>
<evidence type="ECO:0000256" key="7">
    <source>
        <dbReference type="ARBA" id="ARBA00023136"/>
    </source>
</evidence>
<dbReference type="Pfam" id="PF06703">
    <property type="entry name" value="SPC25"/>
    <property type="match status" value="1"/>
</dbReference>
<organism evidence="10">
    <name type="scientific">Hyalella azteca</name>
    <name type="common">Amphipod</name>
    <dbReference type="NCBI Taxonomy" id="294128"/>
    <lineage>
        <taxon>Eukaryota</taxon>
        <taxon>Metazoa</taxon>
        <taxon>Ecdysozoa</taxon>
        <taxon>Arthropoda</taxon>
        <taxon>Crustacea</taxon>
        <taxon>Multicrustacea</taxon>
        <taxon>Malacostraca</taxon>
        <taxon>Eumalacostraca</taxon>
        <taxon>Peracarida</taxon>
        <taxon>Amphipoda</taxon>
        <taxon>Senticaudata</taxon>
        <taxon>Talitrida</taxon>
        <taxon>Talitroidea</taxon>
        <taxon>Hyalellidae</taxon>
        <taxon>Hyalella</taxon>
    </lineage>
</organism>
<reference evidence="12 13" key="4">
    <citation type="submission" date="2025-04" db="UniProtKB">
        <authorList>
            <consortium name="RefSeq"/>
        </authorList>
    </citation>
    <scope>IDENTIFICATION</scope>
    <source>
        <tissue evidence="12 13">Whole organism</tissue>
    </source>
</reference>
<evidence type="ECO:0000256" key="4">
    <source>
        <dbReference type="ARBA" id="ARBA00022692"/>
    </source>
</evidence>
<evidence type="ECO:0000256" key="2">
    <source>
        <dbReference type="ARBA" id="ARBA00007324"/>
    </source>
</evidence>
<dbReference type="RefSeq" id="XP_018007722.1">
    <property type="nucleotide sequence ID" value="XM_018152233.2"/>
</dbReference>
<dbReference type="Proteomes" id="UP000694843">
    <property type="component" value="Unplaced"/>
</dbReference>
<feature type="transmembrane region" description="Helical" evidence="9">
    <location>
        <begin position="45"/>
        <end position="65"/>
    </location>
</feature>
<evidence type="ECO:0000313" key="13">
    <source>
        <dbReference type="RefSeq" id="XP_018007723.1"/>
    </source>
</evidence>
<evidence type="ECO:0000256" key="5">
    <source>
        <dbReference type="ARBA" id="ARBA00022824"/>
    </source>
</evidence>